<dbReference type="PROSITE" id="PS51257">
    <property type="entry name" value="PROKAR_LIPOPROTEIN"/>
    <property type="match status" value="1"/>
</dbReference>
<evidence type="ECO:0000313" key="2">
    <source>
        <dbReference type="EMBL" id="MDT0647391.1"/>
    </source>
</evidence>
<evidence type="ECO:0000256" key="1">
    <source>
        <dbReference type="SAM" id="SignalP"/>
    </source>
</evidence>
<feature type="chain" id="PRO_5047061326" evidence="1">
    <location>
        <begin position="25"/>
        <end position="358"/>
    </location>
</feature>
<comment type="caution">
    <text evidence="2">The sequence shown here is derived from an EMBL/GenBank/DDBJ whole genome shotgun (WGS) entry which is preliminary data.</text>
</comment>
<accession>A0ABU3CM12</accession>
<organism evidence="2 3">
    <name type="scientific">Autumnicola lenta</name>
    <dbReference type="NCBI Taxonomy" id="3075593"/>
    <lineage>
        <taxon>Bacteria</taxon>
        <taxon>Pseudomonadati</taxon>
        <taxon>Bacteroidota</taxon>
        <taxon>Flavobacteriia</taxon>
        <taxon>Flavobacteriales</taxon>
        <taxon>Flavobacteriaceae</taxon>
        <taxon>Autumnicola</taxon>
    </lineage>
</organism>
<evidence type="ECO:0000313" key="3">
    <source>
        <dbReference type="Proteomes" id="UP001245285"/>
    </source>
</evidence>
<dbReference type="RefSeq" id="WP_311495500.1">
    <property type="nucleotide sequence ID" value="NZ_JAVRHO010000016.1"/>
</dbReference>
<dbReference type="CDD" id="cd04701">
    <property type="entry name" value="Asparaginase_2"/>
    <property type="match status" value="1"/>
</dbReference>
<dbReference type="Gene3D" id="3.60.20.30">
    <property type="entry name" value="(Glycosyl)asparaginase"/>
    <property type="match status" value="1"/>
</dbReference>
<dbReference type="PANTHER" id="PTHR10188:SF6">
    <property type="entry name" value="N(4)-(BETA-N-ACETYLGLUCOSAMINYL)-L-ASPARAGINASE"/>
    <property type="match status" value="1"/>
</dbReference>
<reference evidence="2 3" key="1">
    <citation type="submission" date="2023-09" db="EMBL/GenBank/DDBJ databases">
        <authorList>
            <person name="Rey-Velasco X."/>
        </authorList>
    </citation>
    <scope>NUCLEOTIDE SEQUENCE [LARGE SCALE GENOMIC DNA]</scope>
    <source>
        <strain evidence="2 3">F260</strain>
    </source>
</reference>
<keyword evidence="1" id="KW-0732">Signal</keyword>
<dbReference type="InterPro" id="IPR000246">
    <property type="entry name" value="Peptidase_T2"/>
</dbReference>
<dbReference type="Pfam" id="PF01112">
    <property type="entry name" value="Asparaginase_2"/>
    <property type="match status" value="1"/>
</dbReference>
<dbReference type="SUPFAM" id="SSF56235">
    <property type="entry name" value="N-terminal nucleophile aminohydrolases (Ntn hydrolases)"/>
    <property type="match status" value="1"/>
</dbReference>
<dbReference type="InterPro" id="IPR029055">
    <property type="entry name" value="Ntn_hydrolases_N"/>
</dbReference>
<name>A0ABU3CM12_9FLAO</name>
<dbReference type="PANTHER" id="PTHR10188">
    <property type="entry name" value="L-ASPARAGINASE"/>
    <property type="match status" value="1"/>
</dbReference>
<keyword evidence="3" id="KW-1185">Reference proteome</keyword>
<dbReference type="Proteomes" id="UP001245285">
    <property type="component" value="Unassembled WGS sequence"/>
</dbReference>
<protein>
    <submittedName>
        <fullName evidence="2">Isoaspartyl peptidase/L-asparaginase</fullName>
    </submittedName>
</protein>
<feature type="signal peptide" evidence="1">
    <location>
        <begin position="1"/>
        <end position="24"/>
    </location>
</feature>
<sequence length="358" mass="38605">MKKILLFFSFCLFFACNENTSAEAGTTSEANSENIQKKDSVPNFGIVIHGGAGTILKENMSDSLENAYKAKLEEAIRTGHKILADGGTALEAVQRTINIMENSPLFNAGKGAVFTNEGTNELDASIMDGETLNAGAVAGVTTIKNPINLAYEVMVNSEHVMLAGKGAERFAKEQGIEIVDPEYFYTENRFRSLQRIKDREKTELDHDGKTAFIDPYIKDSKFGTVGCAALDKNGNLAAGTSTGGMTNKRYNRIGDAPIIGAGTYANNKTCAVSSTGWGEFFIRGMVAHDISAMMEYKGVSLEEAAREVIQEKIPDLGGDGGIIAIDHEGNVAMEFNTAGMYRAKMNNKGELEIGIYGN</sequence>
<gene>
    <name evidence="2" type="ORF">RM545_11880</name>
</gene>
<proteinExistence type="predicted"/>
<dbReference type="EMBL" id="JAVRHO010000016">
    <property type="protein sequence ID" value="MDT0647391.1"/>
    <property type="molecule type" value="Genomic_DNA"/>
</dbReference>